<protein>
    <recommendedName>
        <fullName evidence="9">Multidrug DMT transporter permease</fullName>
    </recommendedName>
</protein>
<sequence>MSDSPVSAPSRLALRAGLVAAALLMLGALALFYFSLGGKSAGQSADGTEVAVTAKGCVPNAISVPAGKRRFTVINGSERAIEWEILDGVMVLEERENIAPGMHQQLTAQLTPGEYAMTCGLLSNPQGTLTVTEGDGSERVTEVSARALIGPLAEYQVYLTLRGRALAQAAEQLQQQIAAGDLAAAQQAYRDARAVDQQMALAVGLFSDLDQRLNARADYFAQREQDPEFMGFQRLAYGLFEQKSLDGLLPVAEQLNQDVADLRERLRAEGVPAPQLARGAGRVLQAWHDQQQGQAQLSELAQADLVSLQQGVDKVVSLVAPVLEQAHPDQAAQLAEANQALATEVSHGDAQRVLPLSEALAEQLASVNPLLAAADQE</sequence>
<keyword evidence="8" id="KW-1185">Reference proteome</keyword>
<name>A0A1S8DGE0_9GAMM</name>
<dbReference type="PANTHER" id="PTHR39192:SF1">
    <property type="entry name" value="IRON UPTAKE SYSTEM COMPONENT EFEO"/>
    <property type="match status" value="1"/>
</dbReference>
<evidence type="ECO:0000256" key="2">
    <source>
        <dbReference type="ARBA" id="ARBA00005989"/>
    </source>
</evidence>
<keyword evidence="4" id="KW-0472">Membrane</keyword>
<evidence type="ECO:0000256" key="1">
    <source>
        <dbReference type="ARBA" id="ARBA00004418"/>
    </source>
</evidence>
<comment type="subcellular location">
    <subcellularLocation>
        <location evidence="1">Periplasm</location>
    </subcellularLocation>
</comment>
<dbReference type="Pfam" id="PF09375">
    <property type="entry name" value="Peptidase_M75"/>
    <property type="match status" value="1"/>
</dbReference>
<keyword evidence="3" id="KW-0732">Signal</keyword>
<dbReference type="InterPro" id="IPR028096">
    <property type="entry name" value="EfeO_Cupredoxin"/>
</dbReference>
<evidence type="ECO:0000313" key="8">
    <source>
        <dbReference type="Proteomes" id="UP000242847"/>
    </source>
</evidence>
<dbReference type="InterPro" id="IPR034981">
    <property type="entry name" value="Imelysin-like_EfeO/Algp7"/>
</dbReference>
<dbReference type="RefSeq" id="WP_083727197.1">
    <property type="nucleotide sequence ID" value="NZ_FOUD01000020.1"/>
</dbReference>
<dbReference type="OrthoDB" id="7348379at2"/>
<feature type="domain" description="Imelysin-like" evidence="5">
    <location>
        <begin position="152"/>
        <end position="360"/>
    </location>
</feature>
<dbReference type="EMBL" id="MUBC01000018">
    <property type="protein sequence ID" value="ONM44041.1"/>
    <property type="molecule type" value="Genomic_DNA"/>
</dbReference>
<keyword evidence="4" id="KW-0812">Transmembrane</keyword>
<reference evidence="7 8" key="1">
    <citation type="submission" date="2017-01" db="EMBL/GenBank/DDBJ databases">
        <title>Draft genome sequence of Pseudomonas pachastrellae type strain CCUG 46540T from a deep sea.</title>
        <authorList>
            <person name="Gomila M."/>
            <person name="Mulet M."/>
            <person name="Lalucat J."/>
            <person name="Garcia-Valdes E."/>
        </authorList>
    </citation>
    <scope>NUCLEOTIDE SEQUENCE [LARGE SCALE GENOMIC DNA]</scope>
    <source>
        <strain evidence="7 8">CCUG 46540</strain>
    </source>
</reference>
<evidence type="ECO:0000259" key="5">
    <source>
        <dbReference type="Pfam" id="PF09375"/>
    </source>
</evidence>
<organism evidence="7 8">
    <name type="scientific">Halopseudomonas pachastrellae</name>
    <dbReference type="NCBI Taxonomy" id="254161"/>
    <lineage>
        <taxon>Bacteria</taxon>
        <taxon>Pseudomonadati</taxon>
        <taxon>Pseudomonadota</taxon>
        <taxon>Gammaproteobacteria</taxon>
        <taxon>Pseudomonadales</taxon>
        <taxon>Pseudomonadaceae</taxon>
        <taxon>Halopseudomonas</taxon>
    </lineage>
</organism>
<dbReference type="STRING" id="254161.SAMN05216256_12036"/>
<dbReference type="GO" id="GO:0042597">
    <property type="term" value="C:periplasmic space"/>
    <property type="evidence" value="ECO:0007669"/>
    <property type="project" value="UniProtKB-SubCell"/>
</dbReference>
<accession>A0A1S8DGE0</accession>
<gene>
    <name evidence="7" type="ORF">BXT89_09870</name>
</gene>
<dbReference type="Proteomes" id="UP000242847">
    <property type="component" value="Unassembled WGS sequence"/>
</dbReference>
<keyword evidence="4" id="KW-1133">Transmembrane helix</keyword>
<comment type="similarity">
    <text evidence="2">Belongs to the EfeM/EfeO family.</text>
</comment>
<evidence type="ECO:0000256" key="4">
    <source>
        <dbReference type="SAM" id="Phobius"/>
    </source>
</evidence>
<dbReference type="InterPro" id="IPR038352">
    <property type="entry name" value="Imelysin_sf"/>
</dbReference>
<evidence type="ECO:0000256" key="3">
    <source>
        <dbReference type="ARBA" id="ARBA00022729"/>
    </source>
</evidence>
<feature type="transmembrane region" description="Helical" evidence="4">
    <location>
        <begin position="12"/>
        <end position="34"/>
    </location>
</feature>
<dbReference type="Pfam" id="PF13473">
    <property type="entry name" value="Cupredoxin_1"/>
    <property type="match status" value="1"/>
</dbReference>
<evidence type="ECO:0000313" key="7">
    <source>
        <dbReference type="EMBL" id="ONM44041.1"/>
    </source>
</evidence>
<dbReference type="InterPro" id="IPR018976">
    <property type="entry name" value="Imelysin-like"/>
</dbReference>
<feature type="domain" description="EfeO-type cupredoxin-like" evidence="6">
    <location>
        <begin position="31"/>
        <end position="131"/>
    </location>
</feature>
<dbReference type="CDD" id="cd14656">
    <property type="entry name" value="Imelysin-like_EfeO"/>
    <property type="match status" value="1"/>
</dbReference>
<dbReference type="PANTHER" id="PTHR39192">
    <property type="entry name" value="IRON UPTAKE SYSTEM COMPONENT EFEO"/>
    <property type="match status" value="1"/>
</dbReference>
<dbReference type="Gene3D" id="1.20.1420.20">
    <property type="entry name" value="M75 peptidase, HXXE motif"/>
    <property type="match status" value="1"/>
</dbReference>
<comment type="caution">
    <text evidence="7">The sequence shown here is derived from an EMBL/GenBank/DDBJ whole genome shotgun (WGS) entry which is preliminary data.</text>
</comment>
<evidence type="ECO:0008006" key="9">
    <source>
        <dbReference type="Google" id="ProtNLM"/>
    </source>
</evidence>
<dbReference type="InterPro" id="IPR050894">
    <property type="entry name" value="EfeM/EfeO_iron_uptake"/>
</dbReference>
<proteinExistence type="inferred from homology"/>
<evidence type="ECO:0000259" key="6">
    <source>
        <dbReference type="Pfam" id="PF13473"/>
    </source>
</evidence>
<dbReference type="AlphaFoldDB" id="A0A1S8DGE0"/>